<proteinExistence type="predicted"/>
<gene>
    <name evidence="2" type="ORF">PXEA_LOCUS31930</name>
</gene>
<accession>A0A3S5BT25</accession>
<sequence length="136" mass="14499">MTLEGTPVHSGSSDRGQQICELSERSTHPVVDSVPKRSSYLVNLEELQSSNIEHYSPGAVVLVTNSELVDPLQQQQLSSNPASELQQQQQPPTYVLVPASALMPASGLVSSPVSVTAKPISKPTLRVINSLPTGKT</sequence>
<dbReference type="EMBL" id="CAAALY010258071">
    <property type="protein sequence ID" value="VEL38490.1"/>
    <property type="molecule type" value="Genomic_DNA"/>
</dbReference>
<reference evidence="2" key="1">
    <citation type="submission" date="2018-11" db="EMBL/GenBank/DDBJ databases">
        <authorList>
            <consortium name="Pathogen Informatics"/>
        </authorList>
    </citation>
    <scope>NUCLEOTIDE SEQUENCE</scope>
</reference>
<name>A0A3S5BT25_9PLAT</name>
<dbReference type="AlphaFoldDB" id="A0A3S5BT25"/>
<evidence type="ECO:0000313" key="3">
    <source>
        <dbReference type="Proteomes" id="UP000784294"/>
    </source>
</evidence>
<keyword evidence="3" id="KW-1185">Reference proteome</keyword>
<evidence type="ECO:0000313" key="2">
    <source>
        <dbReference type="EMBL" id="VEL38490.1"/>
    </source>
</evidence>
<comment type="caution">
    <text evidence="2">The sequence shown here is derived from an EMBL/GenBank/DDBJ whole genome shotgun (WGS) entry which is preliminary data.</text>
</comment>
<evidence type="ECO:0000256" key="1">
    <source>
        <dbReference type="SAM" id="MobiDB-lite"/>
    </source>
</evidence>
<feature type="region of interest" description="Disordered" evidence="1">
    <location>
        <begin position="1"/>
        <end position="33"/>
    </location>
</feature>
<organism evidence="2 3">
    <name type="scientific">Protopolystoma xenopodis</name>
    <dbReference type="NCBI Taxonomy" id="117903"/>
    <lineage>
        <taxon>Eukaryota</taxon>
        <taxon>Metazoa</taxon>
        <taxon>Spiralia</taxon>
        <taxon>Lophotrochozoa</taxon>
        <taxon>Platyhelminthes</taxon>
        <taxon>Monogenea</taxon>
        <taxon>Polyopisthocotylea</taxon>
        <taxon>Polystomatidea</taxon>
        <taxon>Polystomatidae</taxon>
        <taxon>Protopolystoma</taxon>
    </lineage>
</organism>
<protein>
    <submittedName>
        <fullName evidence="2">Uncharacterized protein</fullName>
    </submittedName>
</protein>
<dbReference type="Proteomes" id="UP000784294">
    <property type="component" value="Unassembled WGS sequence"/>
</dbReference>